<dbReference type="InterPro" id="IPR010982">
    <property type="entry name" value="Lambda_DNA-bd_dom_sf"/>
</dbReference>
<feature type="domain" description="HTH cro/C1-type" evidence="1">
    <location>
        <begin position="31"/>
        <end position="74"/>
    </location>
</feature>
<protein>
    <recommendedName>
        <fullName evidence="1">HTH cro/C1-type domain-containing protein</fullName>
    </recommendedName>
</protein>
<keyword evidence="3" id="KW-1185">Reference proteome</keyword>
<dbReference type="Pfam" id="PF01381">
    <property type="entry name" value="HTH_3"/>
    <property type="match status" value="1"/>
</dbReference>
<evidence type="ECO:0000259" key="1">
    <source>
        <dbReference type="PROSITE" id="PS50943"/>
    </source>
</evidence>
<evidence type="ECO:0000313" key="2">
    <source>
        <dbReference type="EMBL" id="PVM75689.1"/>
    </source>
</evidence>
<dbReference type="GO" id="GO:0003677">
    <property type="term" value="F:DNA binding"/>
    <property type="evidence" value="ECO:0007669"/>
    <property type="project" value="InterPro"/>
</dbReference>
<evidence type="ECO:0000313" key="3">
    <source>
        <dbReference type="Proteomes" id="UP000244913"/>
    </source>
</evidence>
<dbReference type="SMART" id="SM00530">
    <property type="entry name" value="HTH_XRE"/>
    <property type="match status" value="1"/>
</dbReference>
<accession>A0A2T9J4J5</accession>
<dbReference type="InterPro" id="IPR001387">
    <property type="entry name" value="Cro/C1-type_HTH"/>
</dbReference>
<proteinExistence type="predicted"/>
<name>A0A2T9J4J5_9CAUL</name>
<dbReference type="CDD" id="cd00093">
    <property type="entry name" value="HTH_XRE"/>
    <property type="match status" value="1"/>
</dbReference>
<dbReference type="EMBL" id="QDKP01000053">
    <property type="protein sequence ID" value="PVM75689.1"/>
    <property type="molecule type" value="Genomic_DNA"/>
</dbReference>
<dbReference type="SUPFAM" id="SSF47413">
    <property type="entry name" value="lambda repressor-like DNA-binding domains"/>
    <property type="match status" value="1"/>
</dbReference>
<sequence length="119" mass="12782">MDYYVISARVSMTSVDLVDAILARMAADDVSRSALARACGLSQPHISRVLNKQLKPGPKTLAKLARWLNGAGALAPLEGPAPSIADLQQLVKRMGGKSPERRMQIMHFLRLLDAMTGGG</sequence>
<dbReference type="AlphaFoldDB" id="A0A2T9J4J5"/>
<dbReference type="PROSITE" id="PS50943">
    <property type="entry name" value="HTH_CROC1"/>
    <property type="match status" value="1"/>
</dbReference>
<dbReference type="Gene3D" id="1.10.260.40">
    <property type="entry name" value="lambda repressor-like DNA-binding domains"/>
    <property type="match status" value="1"/>
</dbReference>
<dbReference type="Proteomes" id="UP000244913">
    <property type="component" value="Unassembled WGS sequence"/>
</dbReference>
<organism evidence="2 3">
    <name type="scientific">Caulobacter radicis</name>
    <dbReference type="NCBI Taxonomy" id="2172650"/>
    <lineage>
        <taxon>Bacteria</taxon>
        <taxon>Pseudomonadati</taxon>
        <taxon>Pseudomonadota</taxon>
        <taxon>Alphaproteobacteria</taxon>
        <taxon>Caulobacterales</taxon>
        <taxon>Caulobacteraceae</taxon>
        <taxon>Caulobacter</taxon>
    </lineage>
</organism>
<gene>
    <name evidence="2" type="ORF">DDF65_18275</name>
</gene>
<comment type="caution">
    <text evidence="2">The sequence shown here is derived from an EMBL/GenBank/DDBJ whole genome shotgun (WGS) entry which is preliminary data.</text>
</comment>
<reference evidence="2 3" key="1">
    <citation type="submission" date="2018-04" db="EMBL/GenBank/DDBJ databases">
        <title>The genome sequence of Caulobacter sp. 736.</title>
        <authorList>
            <person name="Gao J."/>
            <person name="Sun J."/>
        </authorList>
    </citation>
    <scope>NUCLEOTIDE SEQUENCE [LARGE SCALE GENOMIC DNA]</scope>
    <source>
        <strain evidence="2 3">736</strain>
    </source>
</reference>